<comment type="caution">
    <text evidence="3">The sequence shown here is derived from an EMBL/GenBank/DDBJ whole genome shotgun (WGS) entry which is preliminary data.</text>
</comment>
<dbReference type="Pfam" id="PF01301">
    <property type="entry name" value="Glyco_hydro_35"/>
    <property type="match status" value="1"/>
</dbReference>
<reference evidence="3" key="1">
    <citation type="submission" date="2023-03" db="EMBL/GenBank/DDBJ databases">
        <authorList>
            <person name="Steffen K."/>
            <person name="Cardenas P."/>
        </authorList>
    </citation>
    <scope>NUCLEOTIDE SEQUENCE</scope>
</reference>
<dbReference type="PRINTS" id="PR00742">
    <property type="entry name" value="GLHYDRLASE35"/>
</dbReference>
<dbReference type="AlphaFoldDB" id="A0AA35SP76"/>
<organism evidence="3 4">
    <name type="scientific">Geodia barretti</name>
    <name type="common">Barrett's horny sponge</name>
    <dbReference type="NCBI Taxonomy" id="519541"/>
    <lineage>
        <taxon>Eukaryota</taxon>
        <taxon>Metazoa</taxon>
        <taxon>Porifera</taxon>
        <taxon>Demospongiae</taxon>
        <taxon>Heteroscleromorpha</taxon>
        <taxon>Tetractinellida</taxon>
        <taxon>Astrophorina</taxon>
        <taxon>Geodiidae</taxon>
        <taxon>Geodia</taxon>
    </lineage>
</organism>
<protein>
    <submittedName>
        <fullName evidence="3">Beta-galactosidase-1-like protein 2</fullName>
    </submittedName>
</protein>
<accession>A0AA35SP76</accession>
<proteinExistence type="inferred from homology"/>
<comment type="similarity">
    <text evidence="1">Belongs to the glycosyl hydrolase 35 family.</text>
</comment>
<dbReference type="EMBL" id="CASHTH010002624">
    <property type="protein sequence ID" value="CAI8032766.1"/>
    <property type="molecule type" value="Genomic_DNA"/>
</dbReference>
<dbReference type="PANTHER" id="PTHR23421">
    <property type="entry name" value="BETA-GALACTOSIDASE RELATED"/>
    <property type="match status" value="1"/>
</dbReference>
<sequence>MQSMIRWRVYRAGGRMRTVTKMQIMAAVLVGFFLGYVLLPSTISFSTDEAGQGDPVGKGFYNAKPRAAAIQISPDGREFIVEGRAKRILSGAIHYFRVVPDYWDDRLRKLRASGLNTVETYVPWNAHEPVPGVFDFTGILDVAEFIKTAQHLGLHVIVRPGPYICAEWEMGGLPAWLLHDPNMVLRSNYAPYTKAVSRYFTRLFKVLGPTPELVRWTHHWVPGGERVWLLDE</sequence>
<dbReference type="InterPro" id="IPR017853">
    <property type="entry name" value="GH"/>
</dbReference>
<dbReference type="Proteomes" id="UP001174909">
    <property type="component" value="Unassembled WGS sequence"/>
</dbReference>
<keyword evidence="4" id="KW-1185">Reference proteome</keyword>
<dbReference type="Gene3D" id="3.20.20.80">
    <property type="entry name" value="Glycosidases"/>
    <property type="match status" value="1"/>
</dbReference>
<dbReference type="GO" id="GO:0005975">
    <property type="term" value="P:carbohydrate metabolic process"/>
    <property type="evidence" value="ECO:0007669"/>
    <property type="project" value="InterPro"/>
</dbReference>
<gene>
    <name evidence="3" type="ORF">GBAR_LOCUS18498</name>
</gene>
<evidence type="ECO:0000313" key="4">
    <source>
        <dbReference type="Proteomes" id="UP001174909"/>
    </source>
</evidence>
<feature type="domain" description="Glycoside hydrolase 35 catalytic" evidence="2">
    <location>
        <begin position="78"/>
        <end position="207"/>
    </location>
</feature>
<evidence type="ECO:0000256" key="1">
    <source>
        <dbReference type="ARBA" id="ARBA00009809"/>
    </source>
</evidence>
<dbReference type="SUPFAM" id="SSF51445">
    <property type="entry name" value="(Trans)glycosidases"/>
    <property type="match status" value="1"/>
</dbReference>
<name>A0AA35SP76_GEOBA</name>
<evidence type="ECO:0000313" key="3">
    <source>
        <dbReference type="EMBL" id="CAI8032763.1"/>
    </source>
</evidence>
<evidence type="ECO:0000259" key="2">
    <source>
        <dbReference type="Pfam" id="PF01301"/>
    </source>
</evidence>
<dbReference type="InterPro" id="IPR031330">
    <property type="entry name" value="Gly_Hdrlase_35_cat"/>
</dbReference>
<dbReference type="EMBL" id="CASHTH010002624">
    <property type="protein sequence ID" value="CAI8032763.1"/>
    <property type="molecule type" value="Genomic_DNA"/>
</dbReference>
<dbReference type="InterPro" id="IPR001944">
    <property type="entry name" value="Glycoside_Hdrlase_35"/>
</dbReference>
<dbReference type="GO" id="GO:0004553">
    <property type="term" value="F:hydrolase activity, hydrolyzing O-glycosyl compounds"/>
    <property type="evidence" value="ECO:0007669"/>
    <property type="project" value="InterPro"/>
</dbReference>